<keyword evidence="4" id="KW-0547">Nucleotide-binding</keyword>
<gene>
    <name evidence="7" type="ORF">JKP88DRAFT_168119</name>
</gene>
<comment type="caution">
    <text evidence="7">The sequence shown here is derived from an EMBL/GenBank/DDBJ whole genome shotgun (WGS) entry which is preliminary data.</text>
</comment>
<dbReference type="GO" id="GO:0005737">
    <property type="term" value="C:cytoplasm"/>
    <property type="evidence" value="ECO:0007669"/>
    <property type="project" value="UniProtKB-SubCell"/>
</dbReference>
<dbReference type="GO" id="GO:0070736">
    <property type="term" value="F:protein-glycine ligase activity, initiating"/>
    <property type="evidence" value="ECO:0007669"/>
    <property type="project" value="TreeGrafter"/>
</dbReference>
<keyword evidence="5" id="KW-0067">ATP-binding</keyword>
<dbReference type="Pfam" id="PF03133">
    <property type="entry name" value="TTL"/>
    <property type="match status" value="1"/>
</dbReference>
<dbReference type="Gene3D" id="3.30.470.20">
    <property type="entry name" value="ATP-grasp fold, B domain"/>
    <property type="match status" value="1"/>
</dbReference>
<organism evidence="7 8">
    <name type="scientific">Tribonema minus</name>
    <dbReference type="NCBI Taxonomy" id="303371"/>
    <lineage>
        <taxon>Eukaryota</taxon>
        <taxon>Sar</taxon>
        <taxon>Stramenopiles</taxon>
        <taxon>Ochrophyta</taxon>
        <taxon>PX clade</taxon>
        <taxon>Xanthophyceae</taxon>
        <taxon>Tribonematales</taxon>
        <taxon>Tribonemataceae</taxon>
        <taxon>Tribonema</taxon>
    </lineage>
</organism>
<dbReference type="PROSITE" id="PS51221">
    <property type="entry name" value="TTL"/>
    <property type="match status" value="1"/>
</dbReference>
<evidence type="ECO:0000256" key="5">
    <source>
        <dbReference type="ARBA" id="ARBA00022840"/>
    </source>
</evidence>
<evidence type="ECO:0000313" key="8">
    <source>
        <dbReference type="Proteomes" id="UP000664859"/>
    </source>
</evidence>
<dbReference type="PANTHER" id="PTHR45870:SF2">
    <property type="entry name" value="TUBULIN MONOGLYCYLASE TTLL3"/>
    <property type="match status" value="1"/>
</dbReference>
<evidence type="ECO:0000256" key="4">
    <source>
        <dbReference type="ARBA" id="ARBA00022741"/>
    </source>
</evidence>
<evidence type="ECO:0000313" key="7">
    <source>
        <dbReference type="EMBL" id="KAG5179126.1"/>
    </source>
</evidence>
<dbReference type="InterPro" id="IPR051437">
    <property type="entry name" value="TTLL_monoglycylase"/>
</dbReference>
<evidence type="ECO:0000256" key="6">
    <source>
        <dbReference type="SAM" id="MobiDB-lite"/>
    </source>
</evidence>
<dbReference type="GO" id="GO:0015630">
    <property type="term" value="C:microtubule cytoskeleton"/>
    <property type="evidence" value="ECO:0007669"/>
    <property type="project" value="TreeGrafter"/>
</dbReference>
<dbReference type="PANTHER" id="PTHR45870">
    <property type="entry name" value="TUBULIN MONOGLYCYLASE TTLL3"/>
    <property type="match status" value="1"/>
</dbReference>
<keyword evidence="3 7" id="KW-0436">Ligase</keyword>
<reference evidence="7" key="1">
    <citation type="submission" date="2021-02" db="EMBL/GenBank/DDBJ databases">
        <title>First Annotated Genome of the Yellow-green Alga Tribonema minus.</title>
        <authorList>
            <person name="Mahan K.M."/>
        </authorList>
    </citation>
    <scope>NUCLEOTIDE SEQUENCE</scope>
    <source>
        <strain evidence="7">UTEX B ZZ1240</strain>
    </source>
</reference>
<protein>
    <submittedName>
        <fullName evidence="7">Tubulin-tyrosine ligase family-domain-containing protein</fullName>
    </submittedName>
</protein>
<evidence type="ECO:0000256" key="3">
    <source>
        <dbReference type="ARBA" id="ARBA00022598"/>
    </source>
</evidence>
<accession>A0A836CCI3</accession>
<dbReference type="SUPFAM" id="SSF56059">
    <property type="entry name" value="Glutathione synthetase ATP-binding domain-like"/>
    <property type="match status" value="1"/>
</dbReference>
<evidence type="ECO:0000256" key="2">
    <source>
        <dbReference type="ARBA" id="ARBA00022490"/>
    </source>
</evidence>
<dbReference type="InterPro" id="IPR004344">
    <property type="entry name" value="TTL/TTLL_fam"/>
</dbReference>
<keyword evidence="8" id="KW-1185">Reference proteome</keyword>
<name>A0A836CCI3_9STRA</name>
<evidence type="ECO:0000256" key="1">
    <source>
        <dbReference type="ARBA" id="ARBA00004496"/>
    </source>
</evidence>
<feature type="non-terminal residue" evidence="7">
    <location>
        <position position="1"/>
    </location>
</feature>
<feature type="region of interest" description="Disordered" evidence="6">
    <location>
        <begin position="179"/>
        <end position="199"/>
    </location>
</feature>
<dbReference type="Proteomes" id="UP000664859">
    <property type="component" value="Unassembled WGS sequence"/>
</dbReference>
<comment type="subcellular location">
    <subcellularLocation>
        <location evidence="1">Cytoplasm</location>
    </subcellularLocation>
</comment>
<dbReference type="GO" id="GO:0005524">
    <property type="term" value="F:ATP binding"/>
    <property type="evidence" value="ECO:0007669"/>
    <property type="project" value="UniProtKB-KW"/>
</dbReference>
<dbReference type="OrthoDB" id="202825at2759"/>
<sequence>SQLSLPDARDFNDWKRRNGLRSDAKVFIMTGWFPCVKNALQQRGWHNNPDRTSPFFDLRWALHSSDRSAAALQPWQLSNHFVRSVGLTTKAGLLDTMRSLRWHVNADGDSVFPRCYNLSVDTDALAFMEDFKVTAATNVLKHVLRQWSPEGAHFMVNGTILEAALAVCMRRVRRASSCGESCSGRTGGSENADMDTPEGEEPLVSAVEWELLCLATHTTTNHPDPDFTGLYPLSKARDSATAAPVTSHEFYEARRRQQAEARRADVRSAAARSKAAEAVWQDVSVLGSGRLQRVRTALAALRRVHAQFDLDGTFGQNIWIIKPAAKSRGRGISCFADLGKLLECTETLHKGGGTGLDQWVVQKYIENPLLISRRKFDIRQWVLVTDWNPLTVYFCDKCYLRFGVEDYTTSTSALSNAYVHLVNNSIGKTSDNWTRVTCADNGEEVREHMWRDTTFAQYLADTGRPGAYNDIIKPRMQEIVTWAIMCGRDNVEARKNSWELYGFDFMFDDSLQPWLIEINSSPACDYSTSITQEFVQEALVDVLKVVLDMRAWEESRGNAASRPDTGLWKLLHKGPYLPMPASAFGADMTLKGTRIVKGAHKPSS</sequence>
<dbReference type="AlphaFoldDB" id="A0A836CCI3"/>
<dbReference type="EMBL" id="JAFCMP010000501">
    <property type="protein sequence ID" value="KAG5179126.1"/>
    <property type="molecule type" value="Genomic_DNA"/>
</dbReference>
<proteinExistence type="predicted"/>
<keyword evidence="2" id="KW-0963">Cytoplasm</keyword>